<feature type="transmembrane region" description="Helical" evidence="1">
    <location>
        <begin position="597"/>
        <end position="621"/>
    </location>
</feature>
<evidence type="ECO:0000256" key="1">
    <source>
        <dbReference type="SAM" id="Phobius"/>
    </source>
</evidence>
<feature type="transmembrane region" description="Helical" evidence="1">
    <location>
        <begin position="500"/>
        <end position="526"/>
    </location>
</feature>
<evidence type="ECO:0000313" key="3">
    <source>
        <dbReference type="Proteomes" id="UP000663864"/>
    </source>
</evidence>
<sequence length="784" mass="90455">MKRSTSSVRQQPSLWLLFILRLGKCFKPRYLSTVCILFIILTCLRLISYTTSNQLILTKFKLIIKEEIMINNYALLNPCNSNEIKTLLQSTSSYNNNNNNDGRPQPTVERLHKLFQILISHENKYRTIFDYLDIFRFNDFYNTLRPFANNTERLQNIYCLFRQYINISDNGHIVIKQNFITYLKLVSNYLSDGFKKQHLTWNITSKDQIQKPVIILAADSLFYNTLQGSMSTINNYLKDYIVAIYDLQLNIKHLNMIKENCERCIIIPFPFAQIAPIAPHVRNLRYFAWKPIVIQDAVRRFGTIIYGDTSIRYKTSNFDRLLIDNMIRGFSCRELPGQYLPCFTLSKTFLWFNETFSTFEDIYIAEAGFVAVTDNFLSRLILKTWVTCALDSMCIAPYAYRTYCKRANASTDIHRFDQSTLVTALSFYFFPSPRQNNKTKPAPYDMYTSIQENLADVKRNAGVKNYFTSRKNLNLQQNSSKTTVKIHRTSSILIDPLSRMIVFITGLFTIAALILSIVGTATYSWYFNQDSTGKIVYYNFFTQCTGNILNTSSSCSDMQRNTVLGLGTQHAAGLLVVALCLLGLGMLIILSMNFIQLIGLLTFIAPIILFLAALFMVAALAEGSRVTTYNSYSANLVETGHLLTIFSMGLIAFASDSCIIITSFIMNNTCIIFLLFFALVSCALSSYLDIPPPPERPLRFKTREQIENYLKAIKDYYDAFKIKLVRRDSPLYDIYSQLDKSNNDDHNYDDNNDIDDVDLNNYIKESPRNSYIQRRYRINRLMNI</sequence>
<dbReference type="PANTHER" id="PTHR31389">
    <property type="entry name" value="LD39211P"/>
    <property type="match status" value="1"/>
</dbReference>
<name>A0A814CLF7_9BILA</name>
<comment type="caution">
    <text evidence="2">The sequence shown here is derived from an EMBL/GenBank/DDBJ whole genome shotgun (WGS) entry which is preliminary data.</text>
</comment>
<reference evidence="2" key="1">
    <citation type="submission" date="2021-02" db="EMBL/GenBank/DDBJ databases">
        <authorList>
            <person name="Nowell W R."/>
        </authorList>
    </citation>
    <scope>NUCLEOTIDE SEQUENCE</scope>
</reference>
<dbReference type="AlphaFoldDB" id="A0A814CLF7"/>
<dbReference type="EMBL" id="CAJNOT010000326">
    <property type="protein sequence ID" value="CAF0941915.1"/>
    <property type="molecule type" value="Genomic_DNA"/>
</dbReference>
<keyword evidence="1" id="KW-1133">Transmembrane helix</keyword>
<feature type="transmembrane region" description="Helical" evidence="1">
    <location>
        <begin position="571"/>
        <end position="591"/>
    </location>
</feature>
<evidence type="ECO:0000313" key="2">
    <source>
        <dbReference type="EMBL" id="CAF0941915.1"/>
    </source>
</evidence>
<protein>
    <submittedName>
        <fullName evidence="2">Uncharacterized protein</fullName>
    </submittedName>
</protein>
<accession>A0A814CLF7</accession>
<keyword evidence="1" id="KW-0472">Membrane</keyword>
<keyword evidence="1" id="KW-0812">Transmembrane</keyword>
<feature type="transmembrane region" description="Helical" evidence="1">
    <location>
        <begin position="30"/>
        <end position="49"/>
    </location>
</feature>
<proteinExistence type="predicted"/>
<dbReference type="PANTHER" id="PTHR31389:SF4">
    <property type="entry name" value="LD39211P"/>
    <property type="match status" value="1"/>
</dbReference>
<organism evidence="2 3">
    <name type="scientific">Rotaria sordida</name>
    <dbReference type="NCBI Taxonomy" id="392033"/>
    <lineage>
        <taxon>Eukaryota</taxon>
        <taxon>Metazoa</taxon>
        <taxon>Spiralia</taxon>
        <taxon>Gnathifera</taxon>
        <taxon>Rotifera</taxon>
        <taxon>Eurotatoria</taxon>
        <taxon>Bdelloidea</taxon>
        <taxon>Philodinida</taxon>
        <taxon>Philodinidae</taxon>
        <taxon>Rotaria</taxon>
    </lineage>
</organism>
<feature type="transmembrane region" description="Helical" evidence="1">
    <location>
        <begin position="642"/>
        <end position="665"/>
    </location>
</feature>
<dbReference type="PROSITE" id="PS50276">
    <property type="entry name" value="PANCREATIC_HORMONE_2"/>
    <property type="match status" value="1"/>
</dbReference>
<dbReference type="Proteomes" id="UP000663864">
    <property type="component" value="Unassembled WGS sequence"/>
</dbReference>
<gene>
    <name evidence="2" type="ORF">ZHD862_LOCUS9515</name>
</gene>